<sequence length="301" mass="34643">MKYVMSVSQDDAELTRDLWIEEGRVRYSDLPQERSGIIQLSTKNFKVVPGKVTIEENVGEVFRKDAGSSYVKRLLLYGFTAFVHLIDIKYESECMDRLKLERDSLKDCPLDYVHAVRVPLSRLSESWIRRLKQQSISILFISTDSVHMLKATPWQRLFEAMFPKRMLLICVPSSKVTSNKKKRQIEDTWAKIIQTFRINSYIGFPKLGEPISVFLTKRIGLFPKKGSLVMGSDADYLMYGTFHVGERPMEVPDIVVLKGRVVKVGKQWSIEGVKGEELTSLVPEKFLPIQDIHRYSDNDST</sequence>
<proteinExistence type="predicted"/>
<keyword evidence="2" id="KW-1185">Reference proteome</keyword>
<reference evidence="1 2" key="1">
    <citation type="submission" date="2021-06" db="EMBL/GenBank/DDBJ databases">
        <title>Bacillus sp. RD4P76, an endophyte from a halophyte.</title>
        <authorList>
            <person name="Sun J.-Q."/>
        </authorList>
    </citation>
    <scope>NUCLEOTIDE SEQUENCE [LARGE SCALE GENOMIC DNA]</scope>
    <source>
        <strain evidence="1 2">CGMCC 1.15917</strain>
    </source>
</reference>
<dbReference type="RefSeq" id="WP_217065891.1">
    <property type="nucleotide sequence ID" value="NZ_JAHQCS010000086.1"/>
</dbReference>
<comment type="caution">
    <text evidence="1">The sequence shown here is derived from an EMBL/GenBank/DDBJ whole genome shotgun (WGS) entry which is preliminary data.</text>
</comment>
<gene>
    <name evidence="1" type="ORF">KS419_08690</name>
</gene>
<accession>A0ABS6JDQ0</accession>
<dbReference type="EMBL" id="JAHQCS010000086">
    <property type="protein sequence ID" value="MBU9711812.1"/>
    <property type="molecule type" value="Genomic_DNA"/>
</dbReference>
<evidence type="ECO:0000313" key="2">
    <source>
        <dbReference type="Proteomes" id="UP000784880"/>
    </source>
</evidence>
<dbReference type="Proteomes" id="UP000784880">
    <property type="component" value="Unassembled WGS sequence"/>
</dbReference>
<organism evidence="1 2">
    <name type="scientific">Evansella tamaricis</name>
    <dbReference type="NCBI Taxonomy" id="2069301"/>
    <lineage>
        <taxon>Bacteria</taxon>
        <taxon>Bacillati</taxon>
        <taxon>Bacillota</taxon>
        <taxon>Bacilli</taxon>
        <taxon>Bacillales</taxon>
        <taxon>Bacillaceae</taxon>
        <taxon>Evansella</taxon>
    </lineage>
</organism>
<protein>
    <submittedName>
        <fullName evidence="1">Uncharacterized protein</fullName>
    </submittedName>
</protein>
<name>A0ABS6JDQ0_9BACI</name>
<evidence type="ECO:0000313" key="1">
    <source>
        <dbReference type="EMBL" id="MBU9711812.1"/>
    </source>
</evidence>